<keyword evidence="8" id="KW-0131">Cell cycle</keyword>
<dbReference type="GO" id="GO:0006310">
    <property type="term" value="P:DNA recombination"/>
    <property type="evidence" value="ECO:0007669"/>
    <property type="project" value="UniProtKB-KW"/>
</dbReference>
<dbReference type="PROSITE" id="PS51898">
    <property type="entry name" value="TYR_RECOMBINASE"/>
    <property type="match status" value="1"/>
</dbReference>
<keyword evidence="7" id="KW-0233">DNA recombination</keyword>
<dbReference type="Gene3D" id="1.10.150.130">
    <property type="match status" value="1"/>
</dbReference>
<keyword evidence="3" id="KW-0132">Cell division</keyword>
<dbReference type="CDD" id="cd00397">
    <property type="entry name" value="DNA_BRE_C"/>
    <property type="match status" value="1"/>
</dbReference>
<gene>
    <name evidence="12" type="primary">xerS</name>
    <name evidence="12" type="ORF">ODV15_07700</name>
</gene>
<evidence type="ECO:0000256" key="7">
    <source>
        <dbReference type="ARBA" id="ARBA00023172"/>
    </source>
</evidence>
<dbReference type="InterPro" id="IPR002104">
    <property type="entry name" value="Integrase_catalytic"/>
</dbReference>
<dbReference type="Pfam" id="PF13495">
    <property type="entry name" value="Phage_int_SAM_4"/>
    <property type="match status" value="1"/>
</dbReference>
<dbReference type="RefSeq" id="WP_271870368.1">
    <property type="nucleotide sequence ID" value="NZ_JAOTGU010000011.1"/>
</dbReference>
<dbReference type="InterPro" id="IPR050090">
    <property type="entry name" value="Tyrosine_recombinase_XerCD"/>
</dbReference>
<keyword evidence="6 9" id="KW-0238">DNA-binding</keyword>
<dbReference type="NCBIfam" id="NF003462">
    <property type="entry name" value="PRK05084.1"/>
    <property type="match status" value="1"/>
</dbReference>
<dbReference type="InterPro" id="IPR044068">
    <property type="entry name" value="CB"/>
</dbReference>
<keyword evidence="5" id="KW-0229">DNA integration</keyword>
<accession>A0A9X3W9M5</accession>
<feature type="domain" description="Core-binding (CB)" evidence="11">
    <location>
        <begin position="15"/>
        <end position="114"/>
    </location>
</feature>
<dbReference type="GO" id="GO:0051301">
    <property type="term" value="P:cell division"/>
    <property type="evidence" value="ECO:0007669"/>
    <property type="project" value="UniProtKB-KW"/>
</dbReference>
<proteinExistence type="predicted"/>
<dbReference type="InterPro" id="IPR010998">
    <property type="entry name" value="Integrase_recombinase_N"/>
</dbReference>
<evidence type="ECO:0000259" key="11">
    <source>
        <dbReference type="PROSITE" id="PS51900"/>
    </source>
</evidence>
<dbReference type="EMBL" id="JAOTGU010000011">
    <property type="protein sequence ID" value="MDB6262431.1"/>
    <property type="molecule type" value="Genomic_DNA"/>
</dbReference>
<comment type="caution">
    <text evidence="12">The sequence shown here is derived from an EMBL/GenBank/DDBJ whole genome shotgun (WGS) entry which is preliminary data.</text>
</comment>
<feature type="domain" description="Tyr recombinase" evidence="10">
    <location>
        <begin position="162"/>
        <end position="347"/>
    </location>
</feature>
<comment type="subcellular location">
    <subcellularLocation>
        <location evidence="1">Cytoplasm</location>
    </subcellularLocation>
</comment>
<evidence type="ECO:0000256" key="6">
    <source>
        <dbReference type="ARBA" id="ARBA00023125"/>
    </source>
</evidence>
<evidence type="ECO:0000256" key="8">
    <source>
        <dbReference type="ARBA" id="ARBA00023306"/>
    </source>
</evidence>
<evidence type="ECO:0000313" key="12">
    <source>
        <dbReference type="EMBL" id="MDB6262431.1"/>
    </source>
</evidence>
<dbReference type="GO" id="GO:0005737">
    <property type="term" value="C:cytoplasm"/>
    <property type="evidence" value="ECO:0007669"/>
    <property type="project" value="UniProtKB-SubCell"/>
</dbReference>
<evidence type="ECO:0000256" key="3">
    <source>
        <dbReference type="ARBA" id="ARBA00022618"/>
    </source>
</evidence>
<dbReference type="InterPro" id="IPR004107">
    <property type="entry name" value="Integrase_SAM-like_N"/>
</dbReference>
<keyword evidence="4" id="KW-0159">Chromosome partition</keyword>
<keyword evidence="2" id="KW-0963">Cytoplasm</keyword>
<dbReference type="InterPro" id="IPR013762">
    <property type="entry name" value="Integrase-like_cat_sf"/>
</dbReference>
<dbReference type="Gene3D" id="1.10.443.10">
    <property type="entry name" value="Intergrase catalytic core"/>
    <property type="match status" value="1"/>
</dbReference>
<evidence type="ECO:0000256" key="1">
    <source>
        <dbReference type="ARBA" id="ARBA00004496"/>
    </source>
</evidence>
<dbReference type="PROSITE" id="PS51900">
    <property type="entry name" value="CB"/>
    <property type="match status" value="1"/>
</dbReference>
<dbReference type="Proteomes" id="UP001143700">
    <property type="component" value="Unassembled WGS sequence"/>
</dbReference>
<reference evidence="12" key="2">
    <citation type="submission" date="2022-10" db="EMBL/GenBank/DDBJ databases">
        <authorList>
            <person name="Kostovova I."/>
            <person name="Moravkova M."/>
            <person name="Pechar R."/>
        </authorList>
    </citation>
    <scope>NUCLEOTIDE SEQUENCE</scope>
    <source>
        <strain evidence="12">M356A</strain>
    </source>
</reference>
<dbReference type="PANTHER" id="PTHR30349">
    <property type="entry name" value="PHAGE INTEGRASE-RELATED"/>
    <property type="match status" value="1"/>
</dbReference>
<evidence type="ECO:0000256" key="9">
    <source>
        <dbReference type="PROSITE-ProRule" id="PRU01248"/>
    </source>
</evidence>
<reference evidence="12" key="1">
    <citation type="journal article" date="2022" name="Microorganisms">
        <title>Antibiotic Susceptibility, Resistance Gene Determinants and Corresponding Genomic Regions in Lactobacillus amylovorus Isolates Derived from Wild Boars and Domestic Pigs.</title>
        <authorList>
            <person name="Moravkova M."/>
            <person name="Kostovova I."/>
            <person name="Kavanova K."/>
            <person name="Pechar R."/>
            <person name="Stanek S."/>
            <person name="Brychta A."/>
            <person name="Zeman M."/>
            <person name="Kubasova T."/>
        </authorList>
    </citation>
    <scope>NUCLEOTIDE SEQUENCE</scope>
    <source>
        <strain evidence="12">M356A</strain>
    </source>
</reference>
<organism evidence="12 13">
    <name type="scientific">Lactobacillus amylovorus</name>
    <dbReference type="NCBI Taxonomy" id="1604"/>
    <lineage>
        <taxon>Bacteria</taxon>
        <taxon>Bacillati</taxon>
        <taxon>Bacillota</taxon>
        <taxon>Bacilli</taxon>
        <taxon>Lactobacillales</taxon>
        <taxon>Lactobacillaceae</taxon>
        <taxon>Lactobacillus</taxon>
    </lineage>
</organism>
<dbReference type="InterPro" id="IPR011010">
    <property type="entry name" value="DNA_brk_join_enz"/>
</dbReference>
<dbReference type="Pfam" id="PF00589">
    <property type="entry name" value="Phage_integrase"/>
    <property type="match status" value="1"/>
</dbReference>
<dbReference type="SUPFAM" id="SSF56349">
    <property type="entry name" value="DNA breaking-rejoining enzymes"/>
    <property type="match status" value="1"/>
</dbReference>
<protein>
    <submittedName>
        <fullName evidence="12">Tyrosine recombinase XerS</fullName>
    </submittedName>
</protein>
<sequence length="350" mass="41012">MDQKHYAKLINEELEKLPFYVKEFYLAKNLALTTKYQYLTEIRRFFTWLRREGISKAKSNTDIELSTLEHLKREDVMLYLDYLKNTVNMQNKYNSPTTINRSINALRSLFHYLTVVADNNDGEPYFYRNVMAKIESLPASQTLNYRANVLQTHMYRGKMKHDFLDFLSSKYEEESNNYVAGHFRKNKERDIAIIALMLGTGVRVQEAANTNVNDLNLKTAMLNVTRKGGQRDAVPISRWVLPYLEQYVDIRKSRYSPSNNEKALFLTEYRKQAKRITSNAIERFVSKYSEAFGRRLTPHKLRHTLASELYEETKDKVLVSQQLGQRGTSATDLYTHVDQDKQKNALNKIK</sequence>
<dbReference type="AlphaFoldDB" id="A0A9X3W9M5"/>
<dbReference type="GO" id="GO:0003677">
    <property type="term" value="F:DNA binding"/>
    <property type="evidence" value="ECO:0007669"/>
    <property type="project" value="UniProtKB-UniRule"/>
</dbReference>
<evidence type="ECO:0000256" key="2">
    <source>
        <dbReference type="ARBA" id="ARBA00022490"/>
    </source>
</evidence>
<name>A0A9X3W9M5_LACAM</name>
<evidence type="ECO:0000313" key="13">
    <source>
        <dbReference type="Proteomes" id="UP001143700"/>
    </source>
</evidence>
<evidence type="ECO:0000256" key="4">
    <source>
        <dbReference type="ARBA" id="ARBA00022829"/>
    </source>
</evidence>
<dbReference type="PANTHER" id="PTHR30349:SF77">
    <property type="entry name" value="TYROSINE RECOMBINASE XERC"/>
    <property type="match status" value="1"/>
</dbReference>
<evidence type="ECO:0000256" key="5">
    <source>
        <dbReference type="ARBA" id="ARBA00022908"/>
    </source>
</evidence>
<evidence type="ECO:0000259" key="10">
    <source>
        <dbReference type="PROSITE" id="PS51898"/>
    </source>
</evidence>
<dbReference type="GO" id="GO:0007059">
    <property type="term" value="P:chromosome segregation"/>
    <property type="evidence" value="ECO:0007669"/>
    <property type="project" value="UniProtKB-KW"/>
</dbReference>
<dbReference type="GO" id="GO:0015074">
    <property type="term" value="P:DNA integration"/>
    <property type="evidence" value="ECO:0007669"/>
    <property type="project" value="UniProtKB-KW"/>
</dbReference>